<dbReference type="Proteomes" id="UP000664545">
    <property type="component" value="Unassembled WGS sequence"/>
</dbReference>
<dbReference type="CDD" id="cd13137">
    <property type="entry name" value="MATE_NorM_like"/>
    <property type="match status" value="1"/>
</dbReference>
<reference evidence="13" key="1">
    <citation type="submission" date="2021-02" db="EMBL/GenBank/DDBJ databases">
        <title>Abyssanaerobacter marinus gen.nov., sp., nov, anaerobic bacterium isolated from the Onnuri vent field of Indian Ocean and suggestion of Mogibacteriaceae fam. nov., and proposal of reclassification of ambiguous this family's genus member.</title>
        <authorList>
            <person name="Kim Y.J."/>
            <person name="Yang J.-A."/>
        </authorList>
    </citation>
    <scope>NUCLEOTIDE SEQUENCE</scope>
    <source>
        <strain evidence="13">DSM 2634</strain>
    </source>
</reference>
<evidence type="ECO:0000256" key="10">
    <source>
        <dbReference type="ARBA" id="ARBA00023136"/>
    </source>
</evidence>
<feature type="transmembrane region" description="Helical" evidence="12">
    <location>
        <begin position="312"/>
        <end position="334"/>
    </location>
</feature>
<dbReference type="PIRSF" id="PIRSF006603">
    <property type="entry name" value="DinF"/>
    <property type="match status" value="1"/>
</dbReference>
<organism evidence="13 14">
    <name type="scientific">Clostridium aminobutyricum</name>
    <dbReference type="NCBI Taxonomy" id="33953"/>
    <lineage>
        <taxon>Bacteria</taxon>
        <taxon>Bacillati</taxon>
        <taxon>Bacillota</taxon>
        <taxon>Clostridia</taxon>
        <taxon>Eubacteriales</taxon>
        <taxon>Clostridiaceae</taxon>
        <taxon>Clostridium</taxon>
    </lineage>
</organism>
<feature type="transmembrane region" description="Helical" evidence="12">
    <location>
        <begin position="87"/>
        <end position="109"/>
    </location>
</feature>
<dbReference type="RefSeq" id="WP_206581059.1">
    <property type="nucleotide sequence ID" value="NZ_JAFJZZ010000001.1"/>
</dbReference>
<accession>A0A939IHP3</accession>
<evidence type="ECO:0000256" key="5">
    <source>
        <dbReference type="ARBA" id="ARBA00022449"/>
    </source>
</evidence>
<dbReference type="Pfam" id="PF01554">
    <property type="entry name" value="MatE"/>
    <property type="match status" value="2"/>
</dbReference>
<evidence type="ECO:0000313" key="13">
    <source>
        <dbReference type="EMBL" id="MBN7772241.1"/>
    </source>
</evidence>
<evidence type="ECO:0000256" key="3">
    <source>
        <dbReference type="ARBA" id="ARBA00020268"/>
    </source>
</evidence>
<dbReference type="NCBIfam" id="TIGR00797">
    <property type="entry name" value="matE"/>
    <property type="match status" value="1"/>
</dbReference>
<evidence type="ECO:0000256" key="4">
    <source>
        <dbReference type="ARBA" id="ARBA00022448"/>
    </source>
</evidence>
<dbReference type="InterPro" id="IPR048279">
    <property type="entry name" value="MdtK-like"/>
</dbReference>
<comment type="function">
    <text evidence="1">Multidrug efflux pump.</text>
</comment>
<evidence type="ECO:0000256" key="7">
    <source>
        <dbReference type="ARBA" id="ARBA00022692"/>
    </source>
</evidence>
<feature type="transmembrane region" description="Helical" evidence="12">
    <location>
        <begin position="251"/>
        <end position="270"/>
    </location>
</feature>
<dbReference type="PANTHER" id="PTHR43298:SF4">
    <property type="entry name" value="DRUG_SODIUM ANTIPORTER"/>
    <property type="match status" value="1"/>
</dbReference>
<dbReference type="InterPro" id="IPR002528">
    <property type="entry name" value="MATE_fam"/>
</dbReference>
<dbReference type="PANTHER" id="PTHR43298">
    <property type="entry name" value="MULTIDRUG RESISTANCE PROTEIN NORM-RELATED"/>
    <property type="match status" value="1"/>
</dbReference>
<keyword evidence="7 12" id="KW-0812">Transmembrane</keyword>
<evidence type="ECO:0000256" key="2">
    <source>
        <dbReference type="ARBA" id="ARBA00004651"/>
    </source>
</evidence>
<evidence type="ECO:0000256" key="11">
    <source>
        <dbReference type="ARBA" id="ARBA00031636"/>
    </source>
</evidence>
<feature type="transmembrane region" description="Helical" evidence="12">
    <location>
        <begin position="282"/>
        <end position="300"/>
    </location>
</feature>
<gene>
    <name evidence="13" type="ORF">JYB65_02590</name>
</gene>
<keyword evidence="9" id="KW-0406">Ion transport</keyword>
<sequence>MNKAVKVLKIALPVVGEMFLYTTIWVVDTAFVGHYGGNDAVSAVGYSSEIVRTIVNIFIMMGLGIGVTTTVAQHIGAKEQEKAEEVLNQGILVGFMIAILVSLSLGLFSEQILKLAGASGEVVKLGSQFMRIVSVGAFFNMLLSILNAGLRGMGKTVIPLIISLVINVLVIFLDWTLIFGRFGLQPLGVVGSALATSIGYSIGFMCLLFYYKRYSEIKIKIKAIIKLNQMEMRKLVRISVPASLQEGTFSLARILVLIFVMQMGTIAFSANQITATIESVSFMPGYGFAIASMSLVGQSIGAKDYKQAKEYAVLSAVFCVGTMMVCIVPFLLIPEKLFGIFIDDPETIHLGVKCLMLAALEQPFLALGMTLEGALKGSGNTKTPFKIALLTNWVLRVPLVYWFVVVLRWPVHFVWVVFAIHWIVESSLMVVAFIRQSRKWDLLA</sequence>
<dbReference type="InterPro" id="IPR050222">
    <property type="entry name" value="MATE_MdtK"/>
</dbReference>
<keyword evidence="4" id="KW-0813">Transport</keyword>
<evidence type="ECO:0000256" key="9">
    <source>
        <dbReference type="ARBA" id="ARBA00023065"/>
    </source>
</evidence>
<dbReference type="GO" id="GO:0015297">
    <property type="term" value="F:antiporter activity"/>
    <property type="evidence" value="ECO:0007669"/>
    <property type="project" value="UniProtKB-KW"/>
</dbReference>
<evidence type="ECO:0000256" key="12">
    <source>
        <dbReference type="SAM" id="Phobius"/>
    </source>
</evidence>
<dbReference type="GO" id="GO:0006811">
    <property type="term" value="P:monoatomic ion transport"/>
    <property type="evidence" value="ECO:0007669"/>
    <property type="project" value="UniProtKB-KW"/>
</dbReference>
<feature type="transmembrane region" description="Helical" evidence="12">
    <location>
        <begin position="7"/>
        <end position="27"/>
    </location>
</feature>
<proteinExistence type="predicted"/>
<comment type="caution">
    <text evidence="13">The sequence shown here is derived from an EMBL/GenBank/DDBJ whole genome shotgun (WGS) entry which is preliminary data.</text>
</comment>
<keyword evidence="10 12" id="KW-0472">Membrane</keyword>
<evidence type="ECO:0000256" key="6">
    <source>
        <dbReference type="ARBA" id="ARBA00022475"/>
    </source>
</evidence>
<feature type="transmembrane region" description="Helical" evidence="12">
    <location>
        <begin position="413"/>
        <end position="434"/>
    </location>
</feature>
<keyword evidence="6" id="KW-1003">Cell membrane</keyword>
<evidence type="ECO:0000256" key="1">
    <source>
        <dbReference type="ARBA" id="ARBA00003408"/>
    </source>
</evidence>
<feature type="transmembrane region" description="Helical" evidence="12">
    <location>
        <begin position="54"/>
        <end position="75"/>
    </location>
</feature>
<feature type="transmembrane region" description="Helical" evidence="12">
    <location>
        <begin position="387"/>
        <end position="407"/>
    </location>
</feature>
<feature type="transmembrane region" description="Helical" evidence="12">
    <location>
        <begin position="129"/>
        <end position="150"/>
    </location>
</feature>
<feature type="transmembrane region" description="Helical" evidence="12">
    <location>
        <begin position="190"/>
        <end position="211"/>
    </location>
</feature>
<keyword evidence="8 12" id="KW-1133">Transmembrane helix</keyword>
<evidence type="ECO:0000256" key="8">
    <source>
        <dbReference type="ARBA" id="ARBA00022989"/>
    </source>
</evidence>
<feature type="transmembrane region" description="Helical" evidence="12">
    <location>
        <begin position="157"/>
        <end position="178"/>
    </location>
</feature>
<keyword evidence="14" id="KW-1185">Reference proteome</keyword>
<evidence type="ECO:0000313" key="14">
    <source>
        <dbReference type="Proteomes" id="UP000664545"/>
    </source>
</evidence>
<dbReference type="EMBL" id="JAFJZZ010000001">
    <property type="protein sequence ID" value="MBN7772241.1"/>
    <property type="molecule type" value="Genomic_DNA"/>
</dbReference>
<dbReference type="GO" id="GO:0005886">
    <property type="term" value="C:plasma membrane"/>
    <property type="evidence" value="ECO:0007669"/>
    <property type="project" value="UniProtKB-SubCell"/>
</dbReference>
<comment type="subcellular location">
    <subcellularLocation>
        <location evidence="2">Cell membrane</location>
        <topology evidence="2">Multi-pass membrane protein</topology>
    </subcellularLocation>
</comment>
<keyword evidence="5" id="KW-0050">Antiport</keyword>
<protein>
    <recommendedName>
        <fullName evidence="3">Probable multidrug resistance protein NorM</fullName>
    </recommendedName>
    <alternativeName>
        <fullName evidence="11">Multidrug-efflux transporter</fullName>
    </alternativeName>
</protein>
<name>A0A939IHP3_CLOAM</name>
<dbReference type="AlphaFoldDB" id="A0A939IHP3"/>
<dbReference type="GO" id="GO:0042910">
    <property type="term" value="F:xenobiotic transmembrane transporter activity"/>
    <property type="evidence" value="ECO:0007669"/>
    <property type="project" value="InterPro"/>
</dbReference>